<proteinExistence type="inferred from homology"/>
<comment type="caution">
    <text evidence="13">The sequence shown here is derived from an EMBL/GenBank/DDBJ whole genome shotgun (WGS) entry which is preliminary data.</text>
</comment>
<evidence type="ECO:0000256" key="6">
    <source>
        <dbReference type="ARBA" id="ARBA00022968"/>
    </source>
</evidence>
<gene>
    <name evidence="13" type="ORF">HPP92_013258</name>
</gene>
<organism evidence="13 14">
    <name type="scientific">Vanilla planifolia</name>
    <name type="common">Vanilla</name>
    <dbReference type="NCBI Taxonomy" id="51239"/>
    <lineage>
        <taxon>Eukaryota</taxon>
        <taxon>Viridiplantae</taxon>
        <taxon>Streptophyta</taxon>
        <taxon>Embryophyta</taxon>
        <taxon>Tracheophyta</taxon>
        <taxon>Spermatophyta</taxon>
        <taxon>Magnoliopsida</taxon>
        <taxon>Liliopsida</taxon>
        <taxon>Asparagales</taxon>
        <taxon>Orchidaceae</taxon>
        <taxon>Vanilloideae</taxon>
        <taxon>Vanilleae</taxon>
        <taxon>Vanilla</taxon>
    </lineage>
</organism>
<evidence type="ECO:0000313" key="13">
    <source>
        <dbReference type="EMBL" id="KAG0478539.1"/>
    </source>
</evidence>
<keyword evidence="8" id="KW-0472">Membrane</keyword>
<dbReference type="InterPro" id="IPR029044">
    <property type="entry name" value="Nucleotide-diphossugar_trans"/>
</dbReference>
<dbReference type="PANTHER" id="PTHR13778">
    <property type="entry name" value="GLYCOSYLTRANSFERASE 8 DOMAIN-CONTAINING PROTEIN"/>
    <property type="match status" value="1"/>
</dbReference>
<keyword evidence="5" id="KW-0812">Transmembrane</keyword>
<keyword evidence="9" id="KW-0325">Glycoprotein</keyword>
<evidence type="ECO:0000256" key="9">
    <source>
        <dbReference type="ARBA" id="ARBA00023180"/>
    </source>
</evidence>
<feature type="chain" id="PRO_5032621794" description="Hexosyltransferase" evidence="12">
    <location>
        <begin position="21"/>
        <end position="343"/>
    </location>
</feature>
<evidence type="ECO:0000256" key="10">
    <source>
        <dbReference type="ARBA" id="ARBA00060399"/>
    </source>
</evidence>
<evidence type="ECO:0000256" key="4">
    <source>
        <dbReference type="ARBA" id="ARBA00022679"/>
    </source>
</evidence>
<evidence type="ECO:0000256" key="3">
    <source>
        <dbReference type="ARBA" id="ARBA00022676"/>
    </source>
</evidence>
<evidence type="ECO:0000256" key="12">
    <source>
        <dbReference type="SAM" id="SignalP"/>
    </source>
</evidence>
<dbReference type="OrthoDB" id="411524at2759"/>
<evidence type="ECO:0000256" key="11">
    <source>
        <dbReference type="RuleBase" id="RU362027"/>
    </source>
</evidence>
<keyword evidence="4" id="KW-0808">Transferase</keyword>
<keyword evidence="6" id="KW-0735">Signal-anchor</keyword>
<reference evidence="13 14" key="1">
    <citation type="journal article" date="2020" name="Nat. Food">
        <title>A phased Vanilla planifolia genome enables genetic improvement of flavour and production.</title>
        <authorList>
            <person name="Hasing T."/>
            <person name="Tang H."/>
            <person name="Brym M."/>
            <person name="Khazi F."/>
            <person name="Huang T."/>
            <person name="Chambers A.H."/>
        </authorList>
    </citation>
    <scope>NUCLEOTIDE SEQUENCE [LARGE SCALE GENOMIC DNA]</scope>
    <source>
        <tissue evidence="13">Leaf</tissue>
    </source>
</reference>
<dbReference type="AlphaFoldDB" id="A0A835UWK4"/>
<keyword evidence="7" id="KW-1133">Transmembrane helix</keyword>
<dbReference type="InterPro" id="IPR002495">
    <property type="entry name" value="Glyco_trans_8"/>
</dbReference>
<dbReference type="EC" id="2.4.1.-" evidence="11"/>
<keyword evidence="3" id="KW-0328">Glycosyltransferase</keyword>
<keyword evidence="12" id="KW-0732">Signal</keyword>
<evidence type="ECO:0000313" key="14">
    <source>
        <dbReference type="Proteomes" id="UP000639772"/>
    </source>
</evidence>
<dbReference type="Pfam" id="PF01501">
    <property type="entry name" value="Glyco_transf_8"/>
    <property type="match status" value="1"/>
</dbReference>
<feature type="signal peptide" evidence="12">
    <location>
        <begin position="1"/>
        <end position="20"/>
    </location>
</feature>
<evidence type="ECO:0000256" key="7">
    <source>
        <dbReference type="ARBA" id="ARBA00022989"/>
    </source>
</evidence>
<name>A0A835UWK4_VANPL</name>
<sequence length="343" mass="38340">MARHPLAALILAAAVGLIIAAVGINATPNLKLPGFREAPAFRNGRGCADAPMIHVAMTLDTTYLRGSLAGVLSILQHTSCPENVTFHFIAIAPFHLLRRTVEASFPSLPFRIYRFDAAVVRGKISSSVRRALDQPLNYARIYLADLLPRAVCRVIYFDSDIVVVDDVSRLWGINLGHHTLGAPEYCHANFTTYFTDRFWSDPDFPRAFSGRVRRPCYFNTGVMVMDLEKWRAGGYTRRLEGWMAVQKKAVRIYELGSLPPFLLVFAGEVKGVEHRWNQHGLGGDNVEGLCRDLHPGPVSLLHWSGKGKPWLRLDAGRPCPLDGLWAPYDLIHRRELDAFAIDV</sequence>
<comment type="pathway">
    <text evidence="1">Glycan metabolism; pectin biosynthesis.</text>
</comment>
<dbReference type="Gene3D" id="3.90.550.10">
    <property type="entry name" value="Spore Coat Polysaccharide Biosynthesis Protein SpsA, Chain A"/>
    <property type="match status" value="1"/>
</dbReference>
<evidence type="ECO:0000256" key="8">
    <source>
        <dbReference type="ARBA" id="ARBA00023136"/>
    </source>
</evidence>
<dbReference type="EMBL" id="JADCNM010000006">
    <property type="protein sequence ID" value="KAG0478539.1"/>
    <property type="molecule type" value="Genomic_DNA"/>
</dbReference>
<dbReference type="Proteomes" id="UP000639772">
    <property type="component" value="Chromosome 6"/>
</dbReference>
<dbReference type="GO" id="GO:0005794">
    <property type="term" value="C:Golgi apparatus"/>
    <property type="evidence" value="ECO:0007669"/>
    <property type="project" value="TreeGrafter"/>
</dbReference>
<comment type="subcellular location">
    <subcellularLocation>
        <location evidence="10">Endomembrane system</location>
        <topology evidence="10">Single-pass type II membrane protein</topology>
    </subcellularLocation>
</comment>
<protein>
    <recommendedName>
        <fullName evidence="11">Hexosyltransferase</fullName>
        <ecNumber evidence="11">2.4.1.-</ecNumber>
    </recommendedName>
</protein>
<dbReference type="InterPro" id="IPR050748">
    <property type="entry name" value="Glycosyltrans_8_dom-fam"/>
</dbReference>
<comment type="similarity">
    <text evidence="2 11">Belongs to the glycosyltransferase 8 family.</text>
</comment>
<evidence type="ECO:0000256" key="5">
    <source>
        <dbReference type="ARBA" id="ARBA00022692"/>
    </source>
</evidence>
<dbReference type="SUPFAM" id="SSF53448">
    <property type="entry name" value="Nucleotide-diphospho-sugar transferases"/>
    <property type="match status" value="1"/>
</dbReference>
<accession>A0A835UWK4</accession>
<dbReference type="FunFam" id="3.90.550.10:FF:000024">
    <property type="entry name" value="Hexosyltransferase"/>
    <property type="match status" value="1"/>
</dbReference>
<evidence type="ECO:0000256" key="2">
    <source>
        <dbReference type="ARBA" id="ARBA00006351"/>
    </source>
</evidence>
<dbReference type="PANTHER" id="PTHR13778:SF13">
    <property type="entry name" value="GALACTURONOSYLTRANSFERASE-LIKE 3-RELATED"/>
    <property type="match status" value="1"/>
</dbReference>
<dbReference type="GO" id="GO:0016757">
    <property type="term" value="F:glycosyltransferase activity"/>
    <property type="evidence" value="ECO:0007669"/>
    <property type="project" value="UniProtKB-KW"/>
</dbReference>
<evidence type="ECO:0000256" key="1">
    <source>
        <dbReference type="ARBA" id="ARBA00004877"/>
    </source>
</evidence>